<feature type="transmembrane region" description="Helical" evidence="1">
    <location>
        <begin position="9"/>
        <end position="28"/>
    </location>
</feature>
<reference evidence="2 4" key="1">
    <citation type="submission" date="2018-08" db="EMBL/GenBank/DDBJ databases">
        <title>Proposal of Muricauda 72 sp.nov. and Muricauda NH166 sp.nov., isolated from seawater.</title>
        <authorList>
            <person name="Cheng H."/>
            <person name="Wu Y.-H."/>
            <person name="Guo L.-L."/>
            <person name="Xu X.-W."/>
        </authorList>
    </citation>
    <scope>NUCLEOTIDE SEQUENCE [LARGE SCALE GENOMIC DNA]</scope>
    <source>
        <strain evidence="2 4">72</strain>
    </source>
</reference>
<dbReference type="RefSeq" id="WP_119638300.1">
    <property type="nucleotide sequence ID" value="NZ_QXFI01000013.1"/>
</dbReference>
<evidence type="ECO:0000313" key="5">
    <source>
        <dbReference type="Proteomes" id="UP000321621"/>
    </source>
</evidence>
<proteinExistence type="predicted"/>
<comment type="caution">
    <text evidence="2">The sequence shown here is derived from an EMBL/GenBank/DDBJ whole genome shotgun (WGS) entry which is preliminary data.</text>
</comment>
<dbReference type="AlphaFoldDB" id="A0A3A1NJD7"/>
<reference evidence="3 5" key="2">
    <citation type="submission" date="2019-07" db="EMBL/GenBank/DDBJ databases">
        <title>Draft genome of two Muricauda strains isolated from deep sea.</title>
        <authorList>
            <person name="Sun C."/>
        </authorList>
    </citation>
    <scope>NUCLEOTIDE SEQUENCE [LARGE SCALE GENOMIC DNA]</scope>
    <source>
        <strain evidence="3 5">72</strain>
    </source>
</reference>
<keyword evidence="5" id="KW-1185">Reference proteome</keyword>
<dbReference type="Proteomes" id="UP000266691">
    <property type="component" value="Unassembled WGS sequence"/>
</dbReference>
<organism evidence="2 4">
    <name type="scientific">Flagellimonas pelagia</name>
    <dbReference type="NCBI Taxonomy" id="2306998"/>
    <lineage>
        <taxon>Bacteria</taxon>
        <taxon>Pseudomonadati</taxon>
        <taxon>Bacteroidota</taxon>
        <taxon>Flavobacteriia</taxon>
        <taxon>Flavobacteriales</taxon>
        <taxon>Flavobacteriaceae</taxon>
        <taxon>Flagellimonas</taxon>
    </lineage>
</organism>
<name>A0A3A1NJD7_9FLAO</name>
<evidence type="ECO:0000313" key="2">
    <source>
        <dbReference type="EMBL" id="RIV45995.1"/>
    </source>
</evidence>
<keyword evidence="1" id="KW-1133">Transmembrane helix</keyword>
<gene>
    <name evidence="2" type="ORF">D2V05_05350</name>
    <name evidence="3" type="ORF">FQ017_05310</name>
</gene>
<dbReference type="EMBL" id="VNWK01000013">
    <property type="protein sequence ID" value="TXJ98761.1"/>
    <property type="molecule type" value="Genomic_DNA"/>
</dbReference>
<keyword evidence="1" id="KW-0472">Membrane</keyword>
<evidence type="ECO:0000313" key="4">
    <source>
        <dbReference type="Proteomes" id="UP000266691"/>
    </source>
</evidence>
<dbReference type="Proteomes" id="UP000321621">
    <property type="component" value="Unassembled WGS sequence"/>
</dbReference>
<evidence type="ECO:0000313" key="3">
    <source>
        <dbReference type="EMBL" id="TXJ98761.1"/>
    </source>
</evidence>
<dbReference type="EMBL" id="QXFI01000013">
    <property type="protein sequence ID" value="RIV45995.1"/>
    <property type="molecule type" value="Genomic_DNA"/>
</dbReference>
<keyword evidence="1" id="KW-0812">Transmembrane</keyword>
<accession>A0A3A1NJD7</accession>
<sequence length="64" mass="7692">MKKRHQQKLILISIVLFFLWNVPFVAIFDVDGHVFGFPILYVAIFLSWLLSIIFAYIILRKFYE</sequence>
<protein>
    <recommendedName>
        <fullName evidence="6">DUF3311 domain-containing protein</fullName>
    </recommendedName>
</protein>
<evidence type="ECO:0000256" key="1">
    <source>
        <dbReference type="SAM" id="Phobius"/>
    </source>
</evidence>
<dbReference type="OrthoDB" id="1274170at2"/>
<evidence type="ECO:0008006" key="6">
    <source>
        <dbReference type="Google" id="ProtNLM"/>
    </source>
</evidence>
<feature type="transmembrane region" description="Helical" evidence="1">
    <location>
        <begin position="34"/>
        <end position="59"/>
    </location>
</feature>